<evidence type="ECO:0000256" key="1">
    <source>
        <dbReference type="ARBA" id="ARBA00004173"/>
    </source>
</evidence>
<dbReference type="GO" id="GO:0003735">
    <property type="term" value="F:structural constituent of ribosome"/>
    <property type="evidence" value="ECO:0007669"/>
    <property type="project" value="InterPro"/>
</dbReference>
<evidence type="ECO:0000256" key="8">
    <source>
        <dbReference type="ARBA" id="ARBA00035425"/>
    </source>
</evidence>
<sequence>MAMYKTFLGNHIIQKLSLVYIRNVSTSCSNNLIQKWRKERGLPINPNSYGVLTDGPDYSFQDNRPTPYGMRQMKRITKQKELAEKIINLTCEVDYAVHRYEQINKNKSEERNRLLSSKLKAKGAALLKKR</sequence>
<dbReference type="InterPro" id="IPR034596">
    <property type="entry name" value="Ribosomal_mL52"/>
</dbReference>
<accession>A0AAW1U3H3</accession>
<dbReference type="EMBL" id="JARQZJ010000039">
    <property type="protein sequence ID" value="KAK9877030.1"/>
    <property type="molecule type" value="Genomic_DNA"/>
</dbReference>
<dbReference type="PANTHER" id="PTHR34090:SF1">
    <property type="entry name" value="LARGE RIBOSOMAL SUBUNIT PROTEIN ML52"/>
    <property type="match status" value="1"/>
</dbReference>
<evidence type="ECO:0000256" key="5">
    <source>
        <dbReference type="ARBA" id="ARBA00023128"/>
    </source>
</evidence>
<comment type="similarity">
    <text evidence="2">Belongs to the mitochondrion-specific ribosomal protein mL52 family.</text>
</comment>
<dbReference type="GO" id="GO:0032543">
    <property type="term" value="P:mitochondrial translation"/>
    <property type="evidence" value="ECO:0007669"/>
    <property type="project" value="InterPro"/>
</dbReference>
<keyword evidence="6" id="KW-0687">Ribonucleoprotein</keyword>
<evidence type="ECO:0000256" key="2">
    <source>
        <dbReference type="ARBA" id="ARBA00007232"/>
    </source>
</evidence>
<organism evidence="9 10">
    <name type="scientific">Henosepilachna vigintioctopunctata</name>
    <dbReference type="NCBI Taxonomy" id="420089"/>
    <lineage>
        <taxon>Eukaryota</taxon>
        <taxon>Metazoa</taxon>
        <taxon>Ecdysozoa</taxon>
        <taxon>Arthropoda</taxon>
        <taxon>Hexapoda</taxon>
        <taxon>Insecta</taxon>
        <taxon>Pterygota</taxon>
        <taxon>Neoptera</taxon>
        <taxon>Endopterygota</taxon>
        <taxon>Coleoptera</taxon>
        <taxon>Polyphaga</taxon>
        <taxon>Cucujiformia</taxon>
        <taxon>Coccinelloidea</taxon>
        <taxon>Coccinellidae</taxon>
        <taxon>Epilachninae</taxon>
        <taxon>Epilachnini</taxon>
        <taxon>Henosepilachna</taxon>
    </lineage>
</organism>
<dbReference type="PANTHER" id="PTHR34090">
    <property type="entry name" value="39S RIBOSOMAL PROTEIN L52, MITOCHONDRIAL"/>
    <property type="match status" value="1"/>
</dbReference>
<keyword evidence="5" id="KW-0496">Mitochondrion</keyword>
<comment type="caution">
    <text evidence="9">The sequence shown here is derived from an EMBL/GenBank/DDBJ whole genome shotgun (WGS) entry which is preliminary data.</text>
</comment>
<dbReference type="Pfam" id="PF18699">
    <property type="entry name" value="MRPL52"/>
    <property type="match status" value="1"/>
</dbReference>
<evidence type="ECO:0000256" key="6">
    <source>
        <dbReference type="ARBA" id="ARBA00023274"/>
    </source>
</evidence>
<evidence type="ECO:0000256" key="7">
    <source>
        <dbReference type="ARBA" id="ARBA00035181"/>
    </source>
</evidence>
<evidence type="ECO:0000313" key="9">
    <source>
        <dbReference type="EMBL" id="KAK9877030.1"/>
    </source>
</evidence>
<gene>
    <name evidence="9" type="ORF">WA026_016057</name>
</gene>
<evidence type="ECO:0000256" key="3">
    <source>
        <dbReference type="ARBA" id="ARBA00022946"/>
    </source>
</evidence>
<evidence type="ECO:0000256" key="4">
    <source>
        <dbReference type="ARBA" id="ARBA00022980"/>
    </source>
</evidence>
<dbReference type="Proteomes" id="UP001431783">
    <property type="component" value="Unassembled WGS sequence"/>
</dbReference>
<keyword evidence="3" id="KW-0809">Transit peptide</keyword>
<keyword evidence="10" id="KW-1185">Reference proteome</keyword>
<keyword evidence="4" id="KW-0689">Ribosomal protein</keyword>
<proteinExistence type="inferred from homology"/>
<protein>
    <recommendedName>
        <fullName evidence="7">Large ribosomal subunit protein mL52</fullName>
    </recommendedName>
    <alternativeName>
        <fullName evidence="8">39S ribosomal protein L52, mitochondrial</fullName>
    </alternativeName>
</protein>
<comment type="subcellular location">
    <subcellularLocation>
        <location evidence="1">Mitochondrion</location>
    </subcellularLocation>
</comment>
<dbReference type="GO" id="GO:0005762">
    <property type="term" value="C:mitochondrial large ribosomal subunit"/>
    <property type="evidence" value="ECO:0007669"/>
    <property type="project" value="InterPro"/>
</dbReference>
<reference evidence="9 10" key="1">
    <citation type="submission" date="2023-03" db="EMBL/GenBank/DDBJ databases">
        <title>Genome insight into feeding habits of ladybird beetles.</title>
        <authorList>
            <person name="Li H.-S."/>
            <person name="Huang Y.-H."/>
            <person name="Pang H."/>
        </authorList>
    </citation>
    <scope>NUCLEOTIDE SEQUENCE [LARGE SCALE GENOMIC DNA]</scope>
    <source>
        <strain evidence="9">SYSU_2023b</strain>
        <tissue evidence="9">Whole body</tissue>
    </source>
</reference>
<evidence type="ECO:0000313" key="10">
    <source>
        <dbReference type="Proteomes" id="UP001431783"/>
    </source>
</evidence>
<name>A0AAW1U3H3_9CUCU</name>
<dbReference type="AlphaFoldDB" id="A0AAW1U3H3"/>